<dbReference type="InterPro" id="IPR003653">
    <property type="entry name" value="Peptidase_C48_C"/>
</dbReference>
<dbReference type="InterPro" id="IPR038765">
    <property type="entry name" value="Papain-like_cys_pep_sf"/>
</dbReference>
<dbReference type="Pfam" id="PF02902">
    <property type="entry name" value="Peptidase_C48"/>
    <property type="match status" value="1"/>
</dbReference>
<dbReference type="EMBL" id="CAKKLH010000277">
    <property type="protein sequence ID" value="CAH0107510.1"/>
    <property type="molecule type" value="Genomic_DNA"/>
</dbReference>
<feature type="coiled-coil region" evidence="4">
    <location>
        <begin position="334"/>
        <end position="368"/>
    </location>
</feature>
<reference evidence="6" key="1">
    <citation type="submission" date="2021-11" db="EMBL/GenBank/DDBJ databases">
        <authorList>
            <person name="Schell T."/>
        </authorList>
    </citation>
    <scope>NUCLEOTIDE SEQUENCE</scope>
    <source>
        <strain evidence="6">M5</strain>
    </source>
</reference>
<dbReference type="Proteomes" id="UP000789390">
    <property type="component" value="Unassembled WGS sequence"/>
</dbReference>
<dbReference type="GO" id="GO:0006508">
    <property type="term" value="P:proteolysis"/>
    <property type="evidence" value="ECO:0007669"/>
    <property type="project" value="UniProtKB-KW"/>
</dbReference>
<dbReference type="SUPFAM" id="SSF54001">
    <property type="entry name" value="Cysteine proteinases"/>
    <property type="match status" value="1"/>
</dbReference>
<proteinExistence type="inferred from homology"/>
<evidence type="ECO:0000256" key="3">
    <source>
        <dbReference type="ARBA" id="ARBA00022801"/>
    </source>
</evidence>
<keyword evidence="7" id="KW-1185">Reference proteome</keyword>
<evidence type="ECO:0000313" key="6">
    <source>
        <dbReference type="EMBL" id="CAH0107510.1"/>
    </source>
</evidence>
<comment type="similarity">
    <text evidence="1">Belongs to the peptidase C48 family.</text>
</comment>
<protein>
    <recommendedName>
        <fullName evidence="5">Ubiquitin-like protease family profile domain-containing protein</fullName>
    </recommendedName>
</protein>
<evidence type="ECO:0000259" key="5">
    <source>
        <dbReference type="PROSITE" id="PS50600"/>
    </source>
</evidence>
<keyword evidence="4" id="KW-0175">Coiled coil</keyword>
<accession>A0A8J2RUM7</accession>
<keyword evidence="2" id="KW-0645">Protease</keyword>
<evidence type="ECO:0000256" key="4">
    <source>
        <dbReference type="SAM" id="Coils"/>
    </source>
</evidence>
<comment type="caution">
    <text evidence="6">The sequence shown here is derived from an EMBL/GenBank/DDBJ whole genome shotgun (WGS) entry which is preliminary data.</text>
</comment>
<dbReference type="GO" id="GO:0008234">
    <property type="term" value="F:cysteine-type peptidase activity"/>
    <property type="evidence" value="ECO:0007669"/>
    <property type="project" value="InterPro"/>
</dbReference>
<dbReference type="Gene3D" id="1.10.418.20">
    <property type="match status" value="1"/>
</dbReference>
<organism evidence="6 7">
    <name type="scientific">Daphnia galeata</name>
    <dbReference type="NCBI Taxonomy" id="27404"/>
    <lineage>
        <taxon>Eukaryota</taxon>
        <taxon>Metazoa</taxon>
        <taxon>Ecdysozoa</taxon>
        <taxon>Arthropoda</taxon>
        <taxon>Crustacea</taxon>
        <taxon>Branchiopoda</taxon>
        <taxon>Diplostraca</taxon>
        <taxon>Cladocera</taxon>
        <taxon>Anomopoda</taxon>
        <taxon>Daphniidae</taxon>
        <taxon>Daphnia</taxon>
    </lineage>
</organism>
<feature type="domain" description="Ubiquitin-like protease family profile" evidence="5">
    <location>
        <begin position="143"/>
        <end position="272"/>
    </location>
</feature>
<dbReference type="OrthoDB" id="8188607at2759"/>
<evidence type="ECO:0000256" key="1">
    <source>
        <dbReference type="ARBA" id="ARBA00005234"/>
    </source>
</evidence>
<dbReference type="AlphaFoldDB" id="A0A8J2RUM7"/>
<gene>
    <name evidence="6" type="ORF">DGAL_LOCUS10813</name>
</gene>
<dbReference type="Gene3D" id="3.40.395.10">
    <property type="entry name" value="Adenoviral Proteinase, Chain A"/>
    <property type="match status" value="1"/>
</dbReference>
<name>A0A8J2RUM7_9CRUS</name>
<evidence type="ECO:0000256" key="2">
    <source>
        <dbReference type="ARBA" id="ARBA00022670"/>
    </source>
</evidence>
<keyword evidence="3" id="KW-0378">Hydrolase</keyword>
<sequence>MGNMVVKDLWITAVSESVCGLRKGMRCIGDSAAICSDHFTEASYSIRKGKKILNGNEVPTEFHLKKKQITSVPSVTTDRALYAPLQQPPLVIKRNASTTSTYPFDDCLLPDKSPISTKVVEEWTLSTCNRNNYSAEDILIEENQAKAQGIQTLFGENWLDDLVIDDYLNMIIKRNLSNVTYPQVASLGCCFIPALRAAQSSAVWAELVCKKTLALDFPNLDYIFIPLGQDHLTSIAINPGKEKWRTEICSELPIQTNTFDCGVFSCQYAYCIASGKSFNILTENTGNLRQLMQNELSEGKKTKTIVKVNAGHPLLLANNFAQQEAIRREKAMKVTVLRRKLLRKEETIKKLKKELQLSKEREINLQKKLANHIKLEDRAADGEVGATFLINQYENMNKKKNKWHQQVIKHCIVLQARSPGVNAYLRRTKIMMLPSRKTLRTYIGKRISLEVDEMAICPKSKLVKQWDRMAGEEHSGGLLKNN</sequence>
<evidence type="ECO:0000313" key="7">
    <source>
        <dbReference type="Proteomes" id="UP000789390"/>
    </source>
</evidence>
<dbReference type="PROSITE" id="PS50600">
    <property type="entry name" value="ULP_PROTEASE"/>
    <property type="match status" value="1"/>
</dbReference>